<dbReference type="OrthoDB" id="2374506at2"/>
<proteinExistence type="predicted"/>
<dbReference type="Pfam" id="PF07729">
    <property type="entry name" value="FCD"/>
    <property type="match status" value="1"/>
</dbReference>
<dbReference type="InterPro" id="IPR011711">
    <property type="entry name" value="GntR_C"/>
</dbReference>
<dbReference type="InterPro" id="IPR036390">
    <property type="entry name" value="WH_DNA-bd_sf"/>
</dbReference>
<dbReference type="CDD" id="cd07377">
    <property type="entry name" value="WHTH_GntR"/>
    <property type="match status" value="1"/>
</dbReference>
<dbReference type="SMART" id="SM00895">
    <property type="entry name" value="FCD"/>
    <property type="match status" value="1"/>
</dbReference>
<dbReference type="InterPro" id="IPR000524">
    <property type="entry name" value="Tscrpt_reg_HTH_GntR"/>
</dbReference>
<dbReference type="GO" id="GO:0003677">
    <property type="term" value="F:DNA binding"/>
    <property type="evidence" value="ECO:0007669"/>
    <property type="project" value="UniProtKB-KW"/>
</dbReference>
<dbReference type="Pfam" id="PF00392">
    <property type="entry name" value="GntR"/>
    <property type="match status" value="1"/>
</dbReference>
<evidence type="ECO:0000313" key="5">
    <source>
        <dbReference type="EMBL" id="RBW71109.1"/>
    </source>
</evidence>
<organism evidence="5 6">
    <name type="scientific">Bacillus taeanensis</name>
    <dbReference type="NCBI Taxonomy" id="273032"/>
    <lineage>
        <taxon>Bacteria</taxon>
        <taxon>Bacillati</taxon>
        <taxon>Bacillota</taxon>
        <taxon>Bacilli</taxon>
        <taxon>Bacillales</taxon>
        <taxon>Bacillaceae</taxon>
        <taxon>Bacillus</taxon>
    </lineage>
</organism>
<sequence length="223" mass="25735">MKSNQLFFNNSLSHKIAEKITNQIITGELKPGEKIVESVYAEEFGTSRAPIRESLYLLATEGLIERIPRKGAVVKGYSENEIYDILDIRVQLESLAMKRIKIFGVNNELIKKMEELIVRMTKVEDDRQQYAGLNSEFHMFIIEMSKSDIIKEMYWRLGRPLLALQQLSFLEGKHIKNSIEEHELILKLLKESFIDEASAVLEKHNQAVIKRVESKIINNTSVN</sequence>
<keyword evidence="1" id="KW-0805">Transcription regulation</keyword>
<dbReference type="PANTHER" id="PTHR43537">
    <property type="entry name" value="TRANSCRIPTIONAL REGULATOR, GNTR FAMILY"/>
    <property type="match status" value="1"/>
</dbReference>
<comment type="caution">
    <text evidence="5">The sequence shown here is derived from an EMBL/GenBank/DDBJ whole genome shotgun (WGS) entry which is preliminary data.</text>
</comment>
<reference evidence="5 6" key="1">
    <citation type="submission" date="2018-07" db="EMBL/GenBank/DDBJ databases">
        <title>Lottiidibacillus patelloidae gen. nov., sp. nov., isolated from the intestinal tract of a marine limpet and the reclassification of B. taeanensis BH030017T, B. algicola KMM 3737T and B. hwajinpoensis SW-72T as genus Lottiidibacillus.</title>
        <authorList>
            <person name="Liu R."/>
            <person name="Huang Z."/>
        </authorList>
    </citation>
    <scope>NUCLEOTIDE SEQUENCE [LARGE SCALE GENOMIC DNA]</scope>
    <source>
        <strain evidence="5 6">BH030017</strain>
    </source>
</reference>
<dbReference type="Proteomes" id="UP000253314">
    <property type="component" value="Unassembled WGS sequence"/>
</dbReference>
<dbReference type="PROSITE" id="PS50949">
    <property type="entry name" value="HTH_GNTR"/>
    <property type="match status" value="1"/>
</dbReference>
<dbReference type="InterPro" id="IPR036388">
    <property type="entry name" value="WH-like_DNA-bd_sf"/>
</dbReference>
<dbReference type="SMART" id="SM00345">
    <property type="entry name" value="HTH_GNTR"/>
    <property type="match status" value="1"/>
</dbReference>
<dbReference type="PANTHER" id="PTHR43537:SF24">
    <property type="entry name" value="GLUCONATE OPERON TRANSCRIPTIONAL REPRESSOR"/>
    <property type="match status" value="1"/>
</dbReference>
<accession>A0A366Y290</accession>
<evidence type="ECO:0000259" key="4">
    <source>
        <dbReference type="PROSITE" id="PS50949"/>
    </source>
</evidence>
<dbReference type="AlphaFoldDB" id="A0A366Y290"/>
<dbReference type="GO" id="GO:0003700">
    <property type="term" value="F:DNA-binding transcription factor activity"/>
    <property type="evidence" value="ECO:0007669"/>
    <property type="project" value="InterPro"/>
</dbReference>
<dbReference type="InterPro" id="IPR008920">
    <property type="entry name" value="TF_FadR/GntR_C"/>
</dbReference>
<feature type="domain" description="HTH gntR-type" evidence="4">
    <location>
        <begin position="10"/>
        <end position="77"/>
    </location>
</feature>
<protein>
    <submittedName>
        <fullName evidence="5">GntR family transcriptional regulator</fullName>
    </submittedName>
</protein>
<gene>
    <name evidence="5" type="ORF">DS031_03700</name>
</gene>
<keyword evidence="3" id="KW-0804">Transcription</keyword>
<name>A0A366Y290_9BACI</name>
<dbReference type="RefSeq" id="WP_113804589.1">
    <property type="nucleotide sequence ID" value="NZ_QOCW01000002.1"/>
</dbReference>
<evidence type="ECO:0000313" key="6">
    <source>
        <dbReference type="Proteomes" id="UP000253314"/>
    </source>
</evidence>
<keyword evidence="2" id="KW-0238">DNA-binding</keyword>
<dbReference type="EMBL" id="QOCW01000002">
    <property type="protein sequence ID" value="RBW71109.1"/>
    <property type="molecule type" value="Genomic_DNA"/>
</dbReference>
<keyword evidence="6" id="KW-1185">Reference proteome</keyword>
<evidence type="ECO:0000256" key="3">
    <source>
        <dbReference type="ARBA" id="ARBA00023163"/>
    </source>
</evidence>
<dbReference type="SUPFAM" id="SSF46785">
    <property type="entry name" value="Winged helix' DNA-binding domain"/>
    <property type="match status" value="1"/>
</dbReference>
<dbReference type="SUPFAM" id="SSF48008">
    <property type="entry name" value="GntR ligand-binding domain-like"/>
    <property type="match status" value="1"/>
</dbReference>
<evidence type="ECO:0000256" key="2">
    <source>
        <dbReference type="ARBA" id="ARBA00023125"/>
    </source>
</evidence>
<dbReference type="Gene3D" id="1.10.10.10">
    <property type="entry name" value="Winged helix-like DNA-binding domain superfamily/Winged helix DNA-binding domain"/>
    <property type="match status" value="1"/>
</dbReference>
<evidence type="ECO:0000256" key="1">
    <source>
        <dbReference type="ARBA" id="ARBA00023015"/>
    </source>
</evidence>
<dbReference type="Gene3D" id="1.20.120.530">
    <property type="entry name" value="GntR ligand-binding domain-like"/>
    <property type="match status" value="1"/>
</dbReference>